<evidence type="ECO:0000313" key="3">
    <source>
        <dbReference type="Proteomes" id="UP000271937"/>
    </source>
</evidence>
<feature type="transmembrane region" description="Helical" evidence="1">
    <location>
        <begin position="12"/>
        <end position="35"/>
    </location>
</feature>
<proteinExistence type="predicted"/>
<sequence length="420" mass="48356">MKNKELLYQLLYFFCIGVTFLNNYELVFAVWSVTILLTLQKKYSITLLKYISFFVVILSTAFISSLFRDHKIYGIIRDITYLAKPIMGLWAGYQLCKVSSEKALKMFIYTGAIISFIHIAIICITIITYGTFNVNLIRQEAGYFSDYEIYVLIMLIFSDKFKIQFSKSRLRILILLVGVSSFLYLARTNLIQFVVLFVALKGYFVLTKKSIIVLVTIFITVLIGYGAVYSSNPKRGGKGLETFLYKIKIAPIEPFKTKINKDDWKDFNDNYRSYENIIAVKQVSNEGLSAVLFGEGLGATLDLGREVWSNDGEFVRYIPIVHNGYMTVFLKSGIFGVFFLICFIIVLCKQKRVNDDEIKHINYFLIGTGIFLIFSNWVFLGLYLKLDNKSVIIGFLIALRQVIDKENRILYLNAKENEKD</sequence>
<dbReference type="OrthoDB" id="787277at2"/>
<evidence type="ECO:0008006" key="4">
    <source>
        <dbReference type="Google" id="ProtNLM"/>
    </source>
</evidence>
<feature type="transmembrane region" description="Helical" evidence="1">
    <location>
        <begin position="328"/>
        <end position="348"/>
    </location>
</feature>
<dbReference type="EMBL" id="RQVR01000001">
    <property type="protein sequence ID" value="RRJ94141.1"/>
    <property type="molecule type" value="Genomic_DNA"/>
</dbReference>
<evidence type="ECO:0000313" key="2">
    <source>
        <dbReference type="EMBL" id="RRJ94141.1"/>
    </source>
</evidence>
<feature type="transmembrane region" description="Helical" evidence="1">
    <location>
        <begin position="141"/>
        <end position="158"/>
    </location>
</feature>
<dbReference type="RefSeq" id="WP_125011283.1">
    <property type="nucleotide sequence ID" value="NZ_RQVR01000001.1"/>
</dbReference>
<comment type="caution">
    <text evidence="2">The sequence shown here is derived from an EMBL/GenBank/DDBJ whole genome shotgun (WGS) entry which is preliminary data.</text>
</comment>
<evidence type="ECO:0000256" key="1">
    <source>
        <dbReference type="SAM" id="Phobius"/>
    </source>
</evidence>
<organism evidence="2 3">
    <name type="scientific">Flavobacterium macacae</name>
    <dbReference type="NCBI Taxonomy" id="2488993"/>
    <lineage>
        <taxon>Bacteria</taxon>
        <taxon>Pseudomonadati</taxon>
        <taxon>Bacteroidota</taxon>
        <taxon>Flavobacteriia</taxon>
        <taxon>Flavobacteriales</taxon>
        <taxon>Flavobacteriaceae</taxon>
        <taxon>Flavobacterium</taxon>
    </lineage>
</organism>
<reference evidence="2 3" key="1">
    <citation type="submission" date="2018-11" db="EMBL/GenBank/DDBJ databases">
        <title>Flavobacterium sp. nov., YIM 102600 draft genome.</title>
        <authorList>
            <person name="Li G."/>
            <person name="Jiang Y."/>
        </authorList>
    </citation>
    <scope>NUCLEOTIDE SEQUENCE [LARGE SCALE GENOMIC DNA]</scope>
    <source>
        <strain evidence="2 3">YIM 102600</strain>
    </source>
</reference>
<name>A0A3P3WG55_9FLAO</name>
<feature type="transmembrane region" description="Helical" evidence="1">
    <location>
        <begin position="170"/>
        <end position="199"/>
    </location>
</feature>
<keyword evidence="1" id="KW-1133">Transmembrane helix</keyword>
<gene>
    <name evidence="2" type="ORF">EG849_01335</name>
</gene>
<keyword evidence="3" id="KW-1185">Reference proteome</keyword>
<feature type="transmembrane region" description="Helical" evidence="1">
    <location>
        <begin position="107"/>
        <end position="129"/>
    </location>
</feature>
<protein>
    <recommendedName>
        <fullName evidence="4">O-antigen ligase domain-containing protein</fullName>
    </recommendedName>
</protein>
<keyword evidence="1" id="KW-0812">Transmembrane</keyword>
<keyword evidence="1" id="KW-0472">Membrane</keyword>
<accession>A0A3P3WG55</accession>
<feature type="transmembrane region" description="Helical" evidence="1">
    <location>
        <begin position="211"/>
        <end position="229"/>
    </location>
</feature>
<feature type="transmembrane region" description="Helical" evidence="1">
    <location>
        <begin position="47"/>
        <end position="67"/>
    </location>
</feature>
<feature type="transmembrane region" description="Helical" evidence="1">
    <location>
        <begin position="360"/>
        <end position="384"/>
    </location>
</feature>
<dbReference type="Proteomes" id="UP000271937">
    <property type="component" value="Unassembled WGS sequence"/>
</dbReference>
<dbReference type="AlphaFoldDB" id="A0A3P3WG55"/>